<dbReference type="Pfam" id="PF01957">
    <property type="entry name" value="NfeD"/>
    <property type="match status" value="1"/>
</dbReference>
<evidence type="ECO:0000256" key="2">
    <source>
        <dbReference type="ARBA" id="ARBA00022692"/>
    </source>
</evidence>
<evidence type="ECO:0000256" key="4">
    <source>
        <dbReference type="ARBA" id="ARBA00023136"/>
    </source>
</evidence>
<organism evidence="7 8">
    <name type="scientific">Ferroacidibacillus organovorans</name>
    <dbReference type="NCBI Taxonomy" id="1765683"/>
    <lineage>
        <taxon>Bacteria</taxon>
        <taxon>Bacillati</taxon>
        <taxon>Bacillota</taxon>
        <taxon>Bacilli</taxon>
        <taxon>Bacillales</taxon>
        <taxon>Alicyclobacillaceae</taxon>
        <taxon>Ferroacidibacillus</taxon>
    </lineage>
</organism>
<gene>
    <name evidence="7" type="ORF">B2M26_05590</name>
</gene>
<feature type="transmembrane region" description="Helical" evidence="5">
    <location>
        <begin position="58"/>
        <end position="75"/>
    </location>
</feature>
<proteinExistence type="predicted"/>
<evidence type="ECO:0000256" key="5">
    <source>
        <dbReference type="SAM" id="Phobius"/>
    </source>
</evidence>
<dbReference type="Proteomes" id="UP000190229">
    <property type="component" value="Unassembled WGS sequence"/>
</dbReference>
<evidence type="ECO:0000313" key="7">
    <source>
        <dbReference type="EMBL" id="OPG16356.1"/>
    </source>
</evidence>
<dbReference type="InterPro" id="IPR052165">
    <property type="entry name" value="Membrane_assoc_protease"/>
</dbReference>
<accession>A0A1V4ETU6</accession>
<dbReference type="InterPro" id="IPR002810">
    <property type="entry name" value="NfeD-like_C"/>
</dbReference>
<dbReference type="AlphaFoldDB" id="A0A1V4ETU6"/>
<keyword evidence="8" id="KW-1185">Reference proteome</keyword>
<reference evidence="7 8" key="1">
    <citation type="submission" date="2017-02" db="EMBL/GenBank/DDBJ databases">
        <title>Draft genome of Acidibacillus ferrooxidans Huett2.</title>
        <authorList>
            <person name="Schopf S."/>
        </authorList>
    </citation>
    <scope>NUCLEOTIDE SEQUENCE [LARGE SCALE GENOMIC DNA]</scope>
    <source>
        <strain evidence="7 8">Huett2</strain>
    </source>
</reference>
<feature type="transmembrane region" description="Helical" evidence="5">
    <location>
        <begin position="12"/>
        <end position="38"/>
    </location>
</feature>
<keyword evidence="4 5" id="KW-0472">Membrane</keyword>
<evidence type="ECO:0000259" key="6">
    <source>
        <dbReference type="Pfam" id="PF01957"/>
    </source>
</evidence>
<sequence>MGRTGGERMNPLVWIVLGLGMGVIELFSTTFVLMWIAVASVVTGLLSFSMKQLGEQTAIFTILAALLLLLTRPLVKRWRDRKSGFQSHISELVGERGVVISRIDAGKTGMVRVGSDVWSARSASTQDVYDPGQWVEIMEVRSSLLVVGPRKSS</sequence>
<dbReference type="PANTHER" id="PTHR33507:SF3">
    <property type="entry name" value="INNER MEMBRANE PROTEIN YBBJ"/>
    <property type="match status" value="1"/>
</dbReference>
<dbReference type="InterPro" id="IPR012340">
    <property type="entry name" value="NA-bd_OB-fold"/>
</dbReference>
<dbReference type="PANTHER" id="PTHR33507">
    <property type="entry name" value="INNER MEMBRANE PROTEIN YBBJ"/>
    <property type="match status" value="1"/>
</dbReference>
<dbReference type="GO" id="GO:0005886">
    <property type="term" value="C:plasma membrane"/>
    <property type="evidence" value="ECO:0007669"/>
    <property type="project" value="TreeGrafter"/>
</dbReference>
<feature type="domain" description="NfeD-like C-terminal" evidence="6">
    <location>
        <begin position="91"/>
        <end position="149"/>
    </location>
</feature>
<dbReference type="SUPFAM" id="SSF141322">
    <property type="entry name" value="NfeD domain-like"/>
    <property type="match status" value="1"/>
</dbReference>
<evidence type="ECO:0000256" key="3">
    <source>
        <dbReference type="ARBA" id="ARBA00022989"/>
    </source>
</evidence>
<name>A0A1V4ETU6_9BACL</name>
<keyword evidence="2 5" id="KW-0812">Transmembrane</keyword>
<comment type="subcellular location">
    <subcellularLocation>
        <location evidence="1">Membrane</location>
        <topology evidence="1">Multi-pass membrane protein</topology>
    </subcellularLocation>
</comment>
<protein>
    <recommendedName>
        <fullName evidence="6">NfeD-like C-terminal domain-containing protein</fullName>
    </recommendedName>
</protein>
<comment type="caution">
    <text evidence="7">The sequence shown here is derived from an EMBL/GenBank/DDBJ whole genome shotgun (WGS) entry which is preliminary data.</text>
</comment>
<dbReference type="Gene3D" id="2.40.50.140">
    <property type="entry name" value="Nucleic acid-binding proteins"/>
    <property type="match status" value="1"/>
</dbReference>
<evidence type="ECO:0000256" key="1">
    <source>
        <dbReference type="ARBA" id="ARBA00004141"/>
    </source>
</evidence>
<evidence type="ECO:0000313" key="8">
    <source>
        <dbReference type="Proteomes" id="UP000190229"/>
    </source>
</evidence>
<keyword evidence="3 5" id="KW-1133">Transmembrane helix</keyword>
<dbReference type="EMBL" id="MWPS01000016">
    <property type="protein sequence ID" value="OPG16356.1"/>
    <property type="molecule type" value="Genomic_DNA"/>
</dbReference>